<dbReference type="RefSeq" id="WP_208197434.1">
    <property type="nucleotide sequence ID" value="NZ_CP076023.1"/>
</dbReference>
<name>A0ABX8GMX1_9CELL</name>
<keyword evidence="2" id="KW-1185">Reference proteome</keyword>
<accession>A0ABX8GMX1</accession>
<evidence type="ECO:0000313" key="1">
    <source>
        <dbReference type="EMBL" id="QWC17158.1"/>
    </source>
</evidence>
<proteinExistence type="predicted"/>
<dbReference type="Proteomes" id="UP000679335">
    <property type="component" value="Chromosome"/>
</dbReference>
<dbReference type="EMBL" id="CP076023">
    <property type="protein sequence ID" value="QWC17158.1"/>
    <property type="molecule type" value="Genomic_DNA"/>
</dbReference>
<evidence type="ECO:0000313" key="2">
    <source>
        <dbReference type="Proteomes" id="UP000679335"/>
    </source>
</evidence>
<organism evidence="1 2">
    <name type="scientific">Cellulomonas dongxiuzhuiae</name>
    <dbReference type="NCBI Taxonomy" id="2819979"/>
    <lineage>
        <taxon>Bacteria</taxon>
        <taxon>Bacillati</taxon>
        <taxon>Actinomycetota</taxon>
        <taxon>Actinomycetes</taxon>
        <taxon>Micrococcales</taxon>
        <taxon>Cellulomonadaceae</taxon>
        <taxon>Cellulomonas</taxon>
    </lineage>
</organism>
<sequence length="45" mass="4798">MTLSFESIEATVAEVIAEHGTAAQRAEAAERAALDRVAEEALRGR</sequence>
<protein>
    <submittedName>
        <fullName evidence="1">Uncharacterized protein</fullName>
    </submittedName>
</protein>
<gene>
    <name evidence="1" type="ORF">KKR89_06030</name>
</gene>
<reference evidence="1 2" key="1">
    <citation type="submission" date="2021-05" db="EMBL/GenBank/DDBJ databases">
        <title>Novel species in genus Cellulomonas.</title>
        <authorList>
            <person name="Zhang G."/>
        </authorList>
    </citation>
    <scope>NUCLEOTIDE SEQUENCE [LARGE SCALE GENOMIC DNA]</scope>
    <source>
        <strain evidence="2">zg-ZUI157</strain>
    </source>
</reference>